<sequence length="488" mass="54354">MKKVLAIDLGASSGRGIIAHLDGGKISLKEIHRFQNNGVWAGGDFLWDVLHLLDEIKQAIVKANNDGGFDLIGIDTWGVDYGLLDKDGSLLTNPVHYRDARNAVGQKEAFDTMSAKEIYERTGIQILDFNTLYQLVYAKNHKNHVLENAKTFLFMPDLLNYFLTGVAKNEYTIASTSQMLEPHTKKWDFDLLKKFGINTDIFCDIIMPGKKLGELSDKVCEELKVKKADVIAVGSHDTASAVVSVPSDKKDFVYISCGTWSLFGTELDEPNITEEGYLSSYTNEGGCGGKIRFLTNIMGLWLIQESRRTYIKEGKDLSFADLEALARKSEPFKCFIDPDYPEFGKPGDIPKRIREYCEKTGQRAPETIGETVRCIYESLALKYKYSLINLEKITGKKFEKINIVGGGTKDPFLCAMTADACNICVDAGPVEATALGNIAMCLISAGEIKDIAEARKIIANSFPLKHYEPNHTADWDSAFERFKKILGK</sequence>
<feature type="domain" description="Carbohydrate kinase FGGY C-terminal" evidence="8">
    <location>
        <begin position="253"/>
        <end position="444"/>
    </location>
</feature>
<dbReference type="GO" id="GO:0005524">
    <property type="term" value="F:ATP binding"/>
    <property type="evidence" value="ECO:0007669"/>
    <property type="project" value="UniProtKB-KW"/>
</dbReference>
<reference evidence="9" key="1">
    <citation type="submission" date="2020-08" db="EMBL/GenBank/DDBJ databases">
        <title>Genome public.</title>
        <authorList>
            <person name="Liu C."/>
            <person name="Sun Q."/>
        </authorList>
    </citation>
    <scope>NUCLEOTIDE SEQUENCE</scope>
    <source>
        <strain evidence="9">NSJ-50</strain>
    </source>
</reference>
<dbReference type="Gene3D" id="3.30.420.40">
    <property type="match status" value="2"/>
</dbReference>
<evidence type="ECO:0000256" key="3">
    <source>
        <dbReference type="ARBA" id="ARBA00022741"/>
    </source>
</evidence>
<dbReference type="PANTHER" id="PTHR43095">
    <property type="entry name" value="SUGAR KINASE"/>
    <property type="match status" value="1"/>
</dbReference>
<evidence type="ECO:0000256" key="4">
    <source>
        <dbReference type="ARBA" id="ARBA00022777"/>
    </source>
</evidence>
<protein>
    <submittedName>
        <fullName evidence="9">Rhamnulokinase</fullName>
    </submittedName>
</protein>
<keyword evidence="4" id="KW-0418">Kinase</keyword>
<evidence type="ECO:0000259" key="7">
    <source>
        <dbReference type="Pfam" id="PF00370"/>
    </source>
</evidence>
<dbReference type="InterPro" id="IPR018485">
    <property type="entry name" value="FGGY_C"/>
</dbReference>
<evidence type="ECO:0000256" key="2">
    <source>
        <dbReference type="ARBA" id="ARBA00022679"/>
    </source>
</evidence>
<dbReference type="PIRSF" id="PIRSF000538">
    <property type="entry name" value="GlpK"/>
    <property type="match status" value="1"/>
</dbReference>
<keyword evidence="5" id="KW-0067">ATP-binding</keyword>
<dbReference type="InterPro" id="IPR000577">
    <property type="entry name" value="Carb_kinase_FGGY"/>
</dbReference>
<name>A0A926ILR4_9FIRM</name>
<dbReference type="Proteomes" id="UP000647416">
    <property type="component" value="Unassembled WGS sequence"/>
</dbReference>
<gene>
    <name evidence="9" type="ORF">H8706_00085</name>
</gene>
<evidence type="ECO:0000313" key="9">
    <source>
        <dbReference type="EMBL" id="MBC8595272.1"/>
    </source>
</evidence>
<dbReference type="Pfam" id="PF02782">
    <property type="entry name" value="FGGY_C"/>
    <property type="match status" value="1"/>
</dbReference>
<dbReference type="EMBL" id="JACRTE010000001">
    <property type="protein sequence ID" value="MBC8595272.1"/>
    <property type="molecule type" value="Genomic_DNA"/>
</dbReference>
<evidence type="ECO:0000256" key="5">
    <source>
        <dbReference type="ARBA" id="ARBA00022840"/>
    </source>
</evidence>
<evidence type="ECO:0000256" key="1">
    <source>
        <dbReference type="ARBA" id="ARBA00009156"/>
    </source>
</evidence>
<dbReference type="InterPro" id="IPR050406">
    <property type="entry name" value="FGGY_Carb_Kinase"/>
</dbReference>
<dbReference type="PANTHER" id="PTHR43095:SF2">
    <property type="entry name" value="GLUCONOKINASE"/>
    <property type="match status" value="1"/>
</dbReference>
<dbReference type="RefSeq" id="WP_262431008.1">
    <property type="nucleotide sequence ID" value="NZ_JACRTE010000001.1"/>
</dbReference>
<proteinExistence type="inferred from homology"/>
<comment type="similarity">
    <text evidence="1">Belongs to the FGGY kinase family.</text>
</comment>
<dbReference type="AlphaFoldDB" id="A0A926ILR4"/>
<comment type="caution">
    <text evidence="9">The sequence shown here is derived from an EMBL/GenBank/DDBJ whole genome shotgun (WGS) entry which is preliminary data.</text>
</comment>
<keyword evidence="2" id="KW-0808">Transferase</keyword>
<accession>A0A926ILR4</accession>
<dbReference type="GO" id="GO:0008993">
    <property type="term" value="F:rhamnulokinase activity"/>
    <property type="evidence" value="ECO:0007669"/>
    <property type="project" value="InterPro"/>
</dbReference>
<dbReference type="InterPro" id="IPR018484">
    <property type="entry name" value="FGGY_N"/>
</dbReference>
<dbReference type="InterPro" id="IPR043129">
    <property type="entry name" value="ATPase_NBD"/>
</dbReference>
<dbReference type="GO" id="GO:0019301">
    <property type="term" value="P:rhamnose catabolic process"/>
    <property type="evidence" value="ECO:0007669"/>
    <property type="project" value="InterPro"/>
</dbReference>
<keyword evidence="10" id="KW-1185">Reference proteome</keyword>
<keyword evidence="6" id="KW-0684">Rhamnose metabolism</keyword>
<evidence type="ECO:0000256" key="6">
    <source>
        <dbReference type="ARBA" id="ARBA00023308"/>
    </source>
</evidence>
<dbReference type="InterPro" id="IPR013449">
    <property type="entry name" value="Rhamnulokinase"/>
</dbReference>
<organism evidence="9 10">
    <name type="scientific">Qingrenia yutianensis</name>
    <dbReference type="NCBI Taxonomy" id="2763676"/>
    <lineage>
        <taxon>Bacteria</taxon>
        <taxon>Bacillati</taxon>
        <taxon>Bacillota</taxon>
        <taxon>Clostridia</taxon>
        <taxon>Eubacteriales</taxon>
        <taxon>Oscillospiraceae</taxon>
        <taxon>Qingrenia</taxon>
    </lineage>
</organism>
<dbReference type="Pfam" id="PF00370">
    <property type="entry name" value="FGGY_N"/>
    <property type="match status" value="1"/>
</dbReference>
<dbReference type="CDD" id="cd07771">
    <property type="entry name" value="ASKHA_NBD_FGGY_RhaB-like"/>
    <property type="match status" value="1"/>
</dbReference>
<feature type="domain" description="Carbohydrate kinase FGGY N-terminal" evidence="7">
    <location>
        <begin position="4"/>
        <end position="243"/>
    </location>
</feature>
<dbReference type="SUPFAM" id="SSF53067">
    <property type="entry name" value="Actin-like ATPase domain"/>
    <property type="match status" value="2"/>
</dbReference>
<keyword evidence="3" id="KW-0547">Nucleotide-binding</keyword>
<evidence type="ECO:0000259" key="8">
    <source>
        <dbReference type="Pfam" id="PF02782"/>
    </source>
</evidence>
<evidence type="ECO:0000313" key="10">
    <source>
        <dbReference type="Proteomes" id="UP000647416"/>
    </source>
</evidence>